<evidence type="ECO:0000256" key="4">
    <source>
        <dbReference type="ARBA" id="ARBA00022801"/>
    </source>
</evidence>
<feature type="chain" id="PRO_5044994621" description="Leishmanolysin-like peptidase" evidence="7">
    <location>
        <begin position="23"/>
        <end position="688"/>
    </location>
</feature>
<keyword evidence="4 7" id="KW-0378">Hydrolase</keyword>
<dbReference type="RefSeq" id="XP_005110511.2">
    <property type="nucleotide sequence ID" value="XM_005110454.3"/>
</dbReference>
<evidence type="ECO:0000256" key="6">
    <source>
        <dbReference type="ARBA" id="ARBA00023049"/>
    </source>
</evidence>
<feature type="region of interest" description="Disordered" evidence="8">
    <location>
        <begin position="44"/>
        <end position="70"/>
    </location>
</feature>
<keyword evidence="3 7" id="KW-0479">Metal-binding</keyword>
<proteinExistence type="inferred from homology"/>
<evidence type="ECO:0000256" key="3">
    <source>
        <dbReference type="ARBA" id="ARBA00022723"/>
    </source>
</evidence>
<evidence type="ECO:0000256" key="1">
    <source>
        <dbReference type="ARBA" id="ARBA00005860"/>
    </source>
</evidence>
<keyword evidence="5 7" id="KW-0862">Zinc</keyword>
<dbReference type="Gene3D" id="2.30.34.10">
    <property type="entry name" value="Leishmanolysin domain 4"/>
    <property type="match status" value="1"/>
</dbReference>
<evidence type="ECO:0000313" key="9">
    <source>
        <dbReference type="Proteomes" id="UP000694888"/>
    </source>
</evidence>
<dbReference type="Pfam" id="PF01457">
    <property type="entry name" value="Peptidase_M8"/>
    <property type="match status" value="2"/>
</dbReference>
<gene>
    <name evidence="10" type="primary">LOC101851989</name>
</gene>
<evidence type="ECO:0000256" key="2">
    <source>
        <dbReference type="ARBA" id="ARBA00022670"/>
    </source>
</evidence>
<keyword evidence="2 7" id="KW-0645">Protease</keyword>
<evidence type="ECO:0000313" key="10">
    <source>
        <dbReference type="RefSeq" id="XP_005110511.2"/>
    </source>
</evidence>
<sequence>MKGMHLVFTWTTFLILFEPHHDVTESCYHGNPHTARHVRRNADTSYGEGNVDSQESGHSSGKEPNAEGSHYKPMRIKTVYSLSNYLLPEEKENLKRVLERAVRKITSTLSVLRSKDRLLLTRDHACRATFRTGINKGRCAKIQKGYSGEFCMDNLKIPTAHLEGFVVYNKTSSGPVKVYLKDGPGLKDTDFVLYVTSQTTALCNPLKSSALAYAAYCKMDETGRPVAGQVNFCPRTVKAQKFDEELLYKTSLHELFHALGFSNKLFGKFRNCDEVGNCTSWPKVFVLVDGIKRLGTDAVVREMQRHFNCTSEPDFGGPLEDVNGRVMSHWDPLLMHSSVMTSKEQKPYLMLIDPISLAVFEDSGWYKVDYSQADHFMWGKGKGCSFGAKGVCEDQEGFCRQNITGCHHLHLTKARCNANLSSTECGVFAADQRPCFRESIPSSEEEIFSSSSRCFVSTLSPLLSTSSSTGSLSTSGKCYERRCDGDKYFVRVSNSDWHLCAPGSHIQIPGFEGSVQCPTYEEVCTTFIHPEPPSVDSTTTRYSITTSAPSSEPGQKEGTKLVTVFLAIRLPSVNSSFISDLVQFLSESQGLWRLKEWAEHKVKDQQESFLCANFTAAEFAADSTSLERFVNRSIVSIEGATLYSTSAHSVPECQNSEKEGKTNSSSFSSTSLTFLWSIVVVISDYLFP</sequence>
<dbReference type="InterPro" id="IPR001577">
    <property type="entry name" value="Peptidase_M8"/>
</dbReference>
<keyword evidence="7" id="KW-0732">Signal</keyword>
<name>A0ABM0K7D9_APLCA</name>
<dbReference type="GeneID" id="101851989"/>
<keyword evidence="9" id="KW-1185">Reference proteome</keyword>
<reference evidence="10" key="1">
    <citation type="submission" date="2025-08" db="UniProtKB">
        <authorList>
            <consortium name="RefSeq"/>
        </authorList>
    </citation>
    <scope>IDENTIFICATION</scope>
</reference>
<dbReference type="PANTHER" id="PTHR10942:SF6">
    <property type="entry name" value="CILIATED LEFT-RIGHT ORGANIZER METALLOPEPTIDASE"/>
    <property type="match status" value="1"/>
</dbReference>
<dbReference type="Gene3D" id="3.10.170.20">
    <property type="match status" value="1"/>
</dbReference>
<keyword evidence="6 7" id="KW-0482">Metalloprotease</keyword>
<evidence type="ECO:0000256" key="5">
    <source>
        <dbReference type="ARBA" id="ARBA00022833"/>
    </source>
</evidence>
<dbReference type="SUPFAM" id="SSF55486">
    <property type="entry name" value="Metalloproteases ('zincins'), catalytic domain"/>
    <property type="match status" value="1"/>
</dbReference>
<dbReference type="PRINTS" id="PR00782">
    <property type="entry name" value="LSHMANOLYSIN"/>
</dbReference>
<dbReference type="EC" id="3.4.24.-" evidence="7"/>
<protein>
    <recommendedName>
        <fullName evidence="7">Leishmanolysin-like peptidase</fullName>
        <ecNumber evidence="7">3.4.24.-</ecNumber>
    </recommendedName>
</protein>
<comment type="similarity">
    <text evidence="1 7">Belongs to the peptidase M8 family.</text>
</comment>
<organism evidence="9 10">
    <name type="scientific">Aplysia californica</name>
    <name type="common">California sea hare</name>
    <dbReference type="NCBI Taxonomy" id="6500"/>
    <lineage>
        <taxon>Eukaryota</taxon>
        <taxon>Metazoa</taxon>
        <taxon>Spiralia</taxon>
        <taxon>Lophotrochozoa</taxon>
        <taxon>Mollusca</taxon>
        <taxon>Gastropoda</taxon>
        <taxon>Heterobranchia</taxon>
        <taxon>Euthyneura</taxon>
        <taxon>Tectipleura</taxon>
        <taxon>Aplysiida</taxon>
        <taxon>Aplysioidea</taxon>
        <taxon>Aplysiidae</taxon>
        <taxon>Aplysia</taxon>
    </lineage>
</organism>
<evidence type="ECO:0000256" key="8">
    <source>
        <dbReference type="SAM" id="MobiDB-lite"/>
    </source>
</evidence>
<dbReference type="Gene3D" id="3.90.132.10">
    <property type="entry name" value="Leishmanolysin , domain 2"/>
    <property type="match status" value="1"/>
</dbReference>
<feature type="compositionally biased region" description="Polar residues" evidence="8">
    <location>
        <begin position="535"/>
        <end position="553"/>
    </location>
</feature>
<evidence type="ECO:0000256" key="7">
    <source>
        <dbReference type="RuleBase" id="RU366077"/>
    </source>
</evidence>
<dbReference type="PANTHER" id="PTHR10942">
    <property type="entry name" value="LEISHMANOLYSIN-LIKE PEPTIDASE"/>
    <property type="match status" value="1"/>
</dbReference>
<feature type="signal peptide" evidence="7">
    <location>
        <begin position="1"/>
        <end position="22"/>
    </location>
</feature>
<feature type="region of interest" description="Disordered" evidence="8">
    <location>
        <begin position="535"/>
        <end position="555"/>
    </location>
</feature>
<comment type="cofactor">
    <cofactor evidence="7">
        <name>Zn(2+)</name>
        <dbReference type="ChEBI" id="CHEBI:29105"/>
    </cofactor>
    <text evidence="7">Binds 1 zinc ion per subunit.</text>
</comment>
<accession>A0ABM0K7D9</accession>
<dbReference type="Proteomes" id="UP000694888">
    <property type="component" value="Unplaced"/>
</dbReference>